<dbReference type="AlphaFoldDB" id="B4W559"/>
<dbReference type="Proteomes" id="UP000003835">
    <property type="component" value="Unassembled WGS sequence"/>
</dbReference>
<dbReference type="HOGENOM" id="CLU_2750825_0_0_3"/>
<evidence type="ECO:0000313" key="2">
    <source>
        <dbReference type="Proteomes" id="UP000003835"/>
    </source>
</evidence>
<gene>
    <name evidence="1" type="ORF">MC7420_5316</name>
</gene>
<organism evidence="1 2">
    <name type="scientific">Coleofasciculus chthonoplastes PCC 7420</name>
    <dbReference type="NCBI Taxonomy" id="118168"/>
    <lineage>
        <taxon>Bacteria</taxon>
        <taxon>Bacillati</taxon>
        <taxon>Cyanobacteriota</taxon>
        <taxon>Cyanophyceae</taxon>
        <taxon>Coleofasciculales</taxon>
        <taxon>Coleofasciculaceae</taxon>
        <taxon>Coleofasciculus</taxon>
    </lineage>
</organism>
<reference evidence="1 2" key="1">
    <citation type="submission" date="2008-07" db="EMBL/GenBank/DDBJ databases">
        <authorList>
            <person name="Tandeau de Marsac N."/>
            <person name="Ferriera S."/>
            <person name="Johnson J."/>
            <person name="Kravitz S."/>
            <person name="Beeson K."/>
            <person name="Sutton G."/>
            <person name="Rogers Y.-H."/>
            <person name="Friedman R."/>
            <person name="Frazier M."/>
            <person name="Venter J.C."/>
        </authorList>
    </citation>
    <scope>NUCLEOTIDE SEQUENCE [LARGE SCALE GENOMIC DNA]</scope>
    <source>
        <strain evidence="1 2">PCC 7420</strain>
    </source>
</reference>
<dbReference type="STRING" id="118168.MC7420_5316"/>
<evidence type="ECO:0000313" key="1">
    <source>
        <dbReference type="EMBL" id="EDX70688.1"/>
    </source>
</evidence>
<dbReference type="RefSeq" id="WP_006106543.1">
    <property type="nucleotide sequence ID" value="NZ_DS989884.1"/>
</dbReference>
<sequence>MARLYNGAFVLINVSTAIEAQVKGIVHEYLQQPFEGREEEQRQLDEFVQNNSKGVLLVSNQCGGLLRRWR</sequence>
<dbReference type="EMBL" id="DS989884">
    <property type="protein sequence ID" value="EDX70688.1"/>
    <property type="molecule type" value="Genomic_DNA"/>
</dbReference>
<name>B4W559_9CYAN</name>
<protein>
    <submittedName>
        <fullName evidence="1">Uncharacterized protein</fullName>
    </submittedName>
</protein>
<accession>B4W559</accession>
<keyword evidence="2" id="KW-1185">Reference proteome</keyword>
<proteinExistence type="predicted"/>